<evidence type="ECO:0000256" key="7">
    <source>
        <dbReference type="ARBA" id="ARBA00047899"/>
    </source>
</evidence>
<dbReference type="GO" id="GO:0004674">
    <property type="term" value="F:protein serine/threonine kinase activity"/>
    <property type="evidence" value="ECO:0007669"/>
    <property type="project" value="UniProtKB-KW"/>
</dbReference>
<feature type="compositionally biased region" description="Polar residues" evidence="9">
    <location>
        <begin position="176"/>
        <end position="185"/>
    </location>
</feature>
<evidence type="ECO:0000259" key="10">
    <source>
        <dbReference type="PROSITE" id="PS50011"/>
    </source>
</evidence>
<gene>
    <name evidence="11" type="ORF">GSLYS_00003117001</name>
</gene>
<dbReference type="PROSITE" id="PS50011">
    <property type="entry name" value="PROTEIN_KINASE_DOM"/>
    <property type="match status" value="1"/>
</dbReference>
<feature type="domain" description="Protein kinase" evidence="10">
    <location>
        <begin position="486"/>
        <end position="778"/>
    </location>
</feature>
<dbReference type="EC" id="2.7.11.1" evidence="1"/>
<protein>
    <recommendedName>
        <fullName evidence="1">non-specific serine/threonine protein kinase</fullName>
        <ecNumber evidence="1">2.7.11.1</ecNumber>
    </recommendedName>
</protein>
<dbReference type="PANTHER" id="PTHR24361">
    <property type="entry name" value="MITOGEN-ACTIVATED KINASE KINASE KINASE"/>
    <property type="match status" value="1"/>
</dbReference>
<evidence type="ECO:0000256" key="9">
    <source>
        <dbReference type="SAM" id="MobiDB-lite"/>
    </source>
</evidence>
<keyword evidence="2" id="KW-0723">Serine/threonine-protein kinase</keyword>
<keyword evidence="12" id="KW-1185">Reference proteome</keyword>
<comment type="caution">
    <text evidence="11">The sequence shown here is derived from an EMBL/GenBank/DDBJ whole genome shotgun (WGS) entry which is preliminary data.</text>
</comment>
<dbReference type="InterPro" id="IPR053235">
    <property type="entry name" value="Ser_Thr_kinase"/>
</dbReference>
<dbReference type="AlphaFoldDB" id="A0AAV2H6D2"/>
<evidence type="ECO:0000256" key="4">
    <source>
        <dbReference type="ARBA" id="ARBA00022741"/>
    </source>
</evidence>
<feature type="compositionally biased region" description="Low complexity" evidence="9">
    <location>
        <begin position="64"/>
        <end position="74"/>
    </location>
</feature>
<evidence type="ECO:0000256" key="1">
    <source>
        <dbReference type="ARBA" id="ARBA00012513"/>
    </source>
</evidence>
<dbReference type="InterPro" id="IPR000719">
    <property type="entry name" value="Prot_kinase_dom"/>
</dbReference>
<evidence type="ECO:0000313" key="11">
    <source>
        <dbReference type="EMBL" id="CAL1528947.1"/>
    </source>
</evidence>
<evidence type="ECO:0000256" key="6">
    <source>
        <dbReference type="ARBA" id="ARBA00022840"/>
    </source>
</evidence>
<dbReference type="InterPro" id="IPR011009">
    <property type="entry name" value="Kinase-like_dom_sf"/>
</dbReference>
<keyword evidence="4" id="KW-0547">Nucleotide-binding</keyword>
<reference evidence="11 12" key="1">
    <citation type="submission" date="2024-04" db="EMBL/GenBank/DDBJ databases">
        <authorList>
            <consortium name="Genoscope - CEA"/>
            <person name="William W."/>
        </authorList>
    </citation>
    <scope>NUCLEOTIDE SEQUENCE [LARGE SCALE GENOMIC DNA]</scope>
</reference>
<dbReference type="PANTHER" id="PTHR24361:SF433">
    <property type="entry name" value="PROTEIN KINASE DOMAIN-CONTAINING PROTEIN"/>
    <property type="match status" value="1"/>
</dbReference>
<evidence type="ECO:0000256" key="5">
    <source>
        <dbReference type="ARBA" id="ARBA00022777"/>
    </source>
</evidence>
<accession>A0AAV2H6D2</accession>
<dbReference type="Gene3D" id="1.20.1020.10">
    <property type="entry name" value="TAZ domain"/>
    <property type="match status" value="1"/>
</dbReference>
<comment type="catalytic activity">
    <reaction evidence="8">
        <text>L-seryl-[protein] + ATP = O-phospho-L-seryl-[protein] + ADP + H(+)</text>
        <dbReference type="Rhea" id="RHEA:17989"/>
        <dbReference type="Rhea" id="RHEA-COMP:9863"/>
        <dbReference type="Rhea" id="RHEA-COMP:11604"/>
        <dbReference type="ChEBI" id="CHEBI:15378"/>
        <dbReference type="ChEBI" id="CHEBI:29999"/>
        <dbReference type="ChEBI" id="CHEBI:30616"/>
        <dbReference type="ChEBI" id="CHEBI:83421"/>
        <dbReference type="ChEBI" id="CHEBI:456216"/>
        <dbReference type="EC" id="2.7.11.1"/>
    </reaction>
</comment>
<keyword evidence="6" id="KW-0067">ATP-binding</keyword>
<feature type="compositionally biased region" description="Basic and acidic residues" evidence="9">
    <location>
        <begin position="76"/>
        <end position="85"/>
    </location>
</feature>
<proteinExistence type="predicted"/>
<feature type="compositionally biased region" description="Low complexity" evidence="9">
    <location>
        <begin position="86"/>
        <end position="104"/>
    </location>
</feature>
<dbReference type="EMBL" id="CAXITT010000040">
    <property type="protein sequence ID" value="CAL1528947.1"/>
    <property type="molecule type" value="Genomic_DNA"/>
</dbReference>
<keyword evidence="5" id="KW-0418">Kinase</keyword>
<dbReference type="GO" id="GO:0005524">
    <property type="term" value="F:ATP binding"/>
    <property type="evidence" value="ECO:0007669"/>
    <property type="project" value="UniProtKB-KW"/>
</dbReference>
<dbReference type="Proteomes" id="UP001497497">
    <property type="component" value="Unassembled WGS sequence"/>
</dbReference>
<dbReference type="Pfam" id="PF00069">
    <property type="entry name" value="Pkinase"/>
    <property type="match status" value="1"/>
</dbReference>
<evidence type="ECO:0000256" key="8">
    <source>
        <dbReference type="ARBA" id="ARBA00048679"/>
    </source>
</evidence>
<name>A0AAV2H6D2_LYMST</name>
<sequence>MLQAASGKSNSKKLSSLNSTIVEEDEAKLDPTYNQADNIPDVCKSDLQNSNSSQESQEPDIVRSSSSSSSSSSSDRLCRPLEKTSKPSTVSSFSSSDESATFSDSTRRHFRGSNSKLKRQPLVSQNSGDNDVFEPTPTTALANYGNNPEPQNYALSEKGQRARSDFCSSGYGTGSGENSTSKTSAQLSADLDNELTAVTSEKYPEDLQDNVSNTSTVGSALPADNIGNISSKHNQSNNITVNATKASNTCSDQISSPLMDNAIKSYSLPSVLIDSNNPGAISRASLIDHLRKTSSNLSTGNSSPSSTGSYFITPSNEAALTVHSSISSSLIRQMCSSGPGSQPLESQNIDSLKFSLTQPKKKHEASLPTLVSDCGSYAINLLLEKLERTARCEEVQCDDENCSQIKKCINELKNCNLEGSSLSDNQRNLLLQMALHDEHCTLPRCPFTWCGTSAIDALSQEEKIENMLKRVENFTDNQIIFSTSYLKYMERSSQISFSVMPQEKVHWQRLCMVENSSKVLLASRIIPHQPETSYWIIKKVAYNDNEESLWQICSKLRQMNCSHVVKMLWAASFEDHLLICSEYEGYHSLQESLQANSSNGLDIGLVHTIMLQLTDAAYHLHLQNIIYLNWASSNIVRTHQTDQRIAVKLCNFTTSALADTYDEGYLRLALPTYLLSPELCTMNKVVPESDVWGLGCILYELLTGHPIWHAHRHLSHDDLFKMMKERFQQVIPGEELNGVNLANMCPSLKSIFKSCWNVKPEERKSVLEIQILLVESFVQSNQNTQTA</sequence>
<evidence type="ECO:0000256" key="3">
    <source>
        <dbReference type="ARBA" id="ARBA00022679"/>
    </source>
</evidence>
<evidence type="ECO:0000256" key="2">
    <source>
        <dbReference type="ARBA" id="ARBA00022527"/>
    </source>
</evidence>
<dbReference type="Gene3D" id="1.10.510.10">
    <property type="entry name" value="Transferase(Phosphotransferase) domain 1"/>
    <property type="match status" value="1"/>
</dbReference>
<dbReference type="GO" id="GO:0005737">
    <property type="term" value="C:cytoplasm"/>
    <property type="evidence" value="ECO:0007669"/>
    <property type="project" value="TreeGrafter"/>
</dbReference>
<keyword evidence="3" id="KW-0808">Transferase</keyword>
<feature type="compositionally biased region" description="Basic residues" evidence="9">
    <location>
        <begin position="108"/>
        <end position="119"/>
    </location>
</feature>
<comment type="catalytic activity">
    <reaction evidence="7">
        <text>L-threonyl-[protein] + ATP = O-phospho-L-threonyl-[protein] + ADP + H(+)</text>
        <dbReference type="Rhea" id="RHEA:46608"/>
        <dbReference type="Rhea" id="RHEA-COMP:11060"/>
        <dbReference type="Rhea" id="RHEA-COMP:11605"/>
        <dbReference type="ChEBI" id="CHEBI:15378"/>
        <dbReference type="ChEBI" id="CHEBI:30013"/>
        <dbReference type="ChEBI" id="CHEBI:30616"/>
        <dbReference type="ChEBI" id="CHEBI:61977"/>
        <dbReference type="ChEBI" id="CHEBI:456216"/>
        <dbReference type="EC" id="2.7.11.1"/>
    </reaction>
</comment>
<dbReference type="SUPFAM" id="SSF56112">
    <property type="entry name" value="Protein kinase-like (PK-like)"/>
    <property type="match status" value="1"/>
</dbReference>
<feature type="compositionally biased region" description="Polar residues" evidence="9">
    <location>
        <begin position="136"/>
        <end position="154"/>
    </location>
</feature>
<organism evidence="11 12">
    <name type="scientific">Lymnaea stagnalis</name>
    <name type="common">Great pond snail</name>
    <name type="synonym">Helix stagnalis</name>
    <dbReference type="NCBI Taxonomy" id="6523"/>
    <lineage>
        <taxon>Eukaryota</taxon>
        <taxon>Metazoa</taxon>
        <taxon>Spiralia</taxon>
        <taxon>Lophotrochozoa</taxon>
        <taxon>Mollusca</taxon>
        <taxon>Gastropoda</taxon>
        <taxon>Heterobranchia</taxon>
        <taxon>Euthyneura</taxon>
        <taxon>Panpulmonata</taxon>
        <taxon>Hygrophila</taxon>
        <taxon>Lymnaeoidea</taxon>
        <taxon>Lymnaeidae</taxon>
        <taxon>Lymnaea</taxon>
    </lineage>
</organism>
<feature type="region of interest" description="Disordered" evidence="9">
    <location>
        <begin position="23"/>
        <end position="185"/>
    </location>
</feature>
<dbReference type="InterPro" id="IPR035898">
    <property type="entry name" value="TAZ_dom_sf"/>
</dbReference>
<evidence type="ECO:0000313" key="12">
    <source>
        <dbReference type="Proteomes" id="UP001497497"/>
    </source>
</evidence>